<dbReference type="HOGENOM" id="CLU_1275760_0_0_7"/>
<keyword evidence="4" id="KW-1185">Reference proteome</keyword>
<dbReference type="AlphaFoldDB" id="W4L8A1"/>
<keyword evidence="1" id="KW-0175">Coiled coil</keyword>
<reference evidence="3 4" key="1">
    <citation type="journal article" date="2014" name="Nature">
        <title>An environmental bacterial taxon with a large and distinct metabolic repertoire.</title>
        <authorList>
            <person name="Wilson M.C."/>
            <person name="Mori T."/>
            <person name="Ruckert C."/>
            <person name="Uria A.R."/>
            <person name="Helf M.J."/>
            <person name="Takada K."/>
            <person name="Gernert C."/>
            <person name="Steffens U.A."/>
            <person name="Heycke N."/>
            <person name="Schmitt S."/>
            <person name="Rinke C."/>
            <person name="Helfrich E.J."/>
            <person name="Brachmann A.O."/>
            <person name="Gurgui C."/>
            <person name="Wakimoto T."/>
            <person name="Kracht M."/>
            <person name="Crusemann M."/>
            <person name="Hentschel U."/>
            <person name="Abe I."/>
            <person name="Matsunaga S."/>
            <person name="Kalinowski J."/>
            <person name="Takeyama H."/>
            <person name="Piel J."/>
        </authorList>
    </citation>
    <scope>NUCLEOTIDE SEQUENCE [LARGE SCALE GENOMIC DNA]</scope>
    <source>
        <strain evidence="4">TSY1</strain>
    </source>
</reference>
<dbReference type="InterPro" id="IPR036415">
    <property type="entry name" value="Lamin_tail_dom_sf"/>
</dbReference>
<name>W4L8A1_ENTF1</name>
<evidence type="ECO:0000259" key="2">
    <source>
        <dbReference type="PROSITE" id="PS51841"/>
    </source>
</evidence>
<evidence type="ECO:0000313" key="4">
    <source>
        <dbReference type="Proteomes" id="UP000019141"/>
    </source>
</evidence>
<protein>
    <recommendedName>
        <fullName evidence="2">LTD domain-containing protein</fullName>
    </recommendedName>
</protein>
<dbReference type="Proteomes" id="UP000019141">
    <property type="component" value="Unassembled WGS sequence"/>
</dbReference>
<feature type="domain" description="LTD" evidence="2">
    <location>
        <begin position="1"/>
        <end position="125"/>
    </location>
</feature>
<dbReference type="PROSITE" id="PS51841">
    <property type="entry name" value="LTD"/>
    <property type="match status" value="1"/>
</dbReference>
<accession>W4L8A1</accession>
<feature type="coiled-coil region" evidence="1">
    <location>
        <begin position="126"/>
        <end position="181"/>
    </location>
</feature>
<comment type="caution">
    <text evidence="3">The sequence shown here is derived from an EMBL/GenBank/DDBJ whole genome shotgun (WGS) entry which is preliminary data.</text>
</comment>
<dbReference type="Pfam" id="PF00932">
    <property type="entry name" value="LTD"/>
    <property type="match status" value="1"/>
</dbReference>
<dbReference type="EMBL" id="AZHW01001150">
    <property type="protein sequence ID" value="ETW93910.1"/>
    <property type="molecule type" value="Genomic_DNA"/>
</dbReference>
<evidence type="ECO:0000313" key="3">
    <source>
        <dbReference type="EMBL" id="ETW93910.1"/>
    </source>
</evidence>
<dbReference type="InterPro" id="IPR001322">
    <property type="entry name" value="Lamin_tail_dom"/>
</dbReference>
<dbReference type="Gene3D" id="2.60.40.1260">
    <property type="entry name" value="Lamin Tail domain"/>
    <property type="match status" value="1"/>
</dbReference>
<dbReference type="SUPFAM" id="SSF74853">
    <property type="entry name" value="Lamin A/C globular tail domain"/>
    <property type="match status" value="1"/>
</dbReference>
<organism evidence="3 4">
    <name type="scientific">Entotheonella factor</name>
    <dbReference type="NCBI Taxonomy" id="1429438"/>
    <lineage>
        <taxon>Bacteria</taxon>
        <taxon>Pseudomonadati</taxon>
        <taxon>Nitrospinota/Tectimicrobiota group</taxon>
        <taxon>Candidatus Tectimicrobiota</taxon>
        <taxon>Candidatus Entotheonellia</taxon>
        <taxon>Candidatus Entotheonellales</taxon>
        <taxon>Candidatus Entotheonellaceae</taxon>
        <taxon>Candidatus Entotheonella</taxon>
    </lineage>
</organism>
<gene>
    <name evidence="3" type="ORF">ETSY1_37165</name>
</gene>
<evidence type="ECO:0000256" key="1">
    <source>
        <dbReference type="SAM" id="Coils"/>
    </source>
</evidence>
<sequence>MADELSTSSPLSKVEISYIHYRGQVRRVQSDEYVEIANNGSSAVDLSRWRILSAGMSLGREQGFTFPEGTVLQAGEKVRVYTNEIHEEWGGFSFGSRTAIWRDQGDTGTLYDAEGKEISSYSYGDKQDWEAEYRKTRAELASQQAAHSQCQIALDLANQQRADLQAQIEQLQGELNRAKQPLSLLEAGPVIFEVRKKTYRVTYIKPRRHWPRYRRA</sequence>
<proteinExistence type="predicted"/>